<feature type="domain" description="HTH tetR-type" evidence="6">
    <location>
        <begin position="11"/>
        <end position="71"/>
    </location>
</feature>
<reference evidence="7 9" key="1">
    <citation type="submission" date="2016-01" db="EMBL/GenBank/DDBJ databases">
        <title>Genome sequence of Oerskovia enterophila VJag, an agar and cellulose degrading bacterium.</title>
        <authorList>
            <person name="Poehlein A."/>
            <person name="Jag V."/>
            <person name="Bengelsdorf F."/>
            <person name="Duerre P."/>
            <person name="Daniel R."/>
        </authorList>
    </citation>
    <scope>NUCLEOTIDE SEQUENCE [LARGE SCALE GENOMIC DNA]</scope>
    <source>
        <strain evidence="7 9">VJag</strain>
    </source>
</reference>
<dbReference type="EMBL" id="LRIE01000082">
    <property type="protein sequence ID" value="KZM34163.1"/>
    <property type="molecule type" value="Genomic_DNA"/>
</dbReference>
<name>A0A163QH38_9CELL</name>
<dbReference type="EMBL" id="MAQA01000042">
    <property type="protein sequence ID" value="OCI30205.1"/>
    <property type="molecule type" value="Genomic_DNA"/>
</dbReference>
<evidence type="ECO:0000313" key="7">
    <source>
        <dbReference type="EMBL" id="KZM34163.1"/>
    </source>
</evidence>
<gene>
    <name evidence="7" type="primary">kstR2_2</name>
    <name evidence="8" type="synonym">kstR2_4</name>
    <name evidence="8" type="ORF">OERS_30900</name>
    <name evidence="7" type="ORF">OJAG_33150</name>
</gene>
<comment type="caution">
    <text evidence="7">The sequence shown here is derived from an EMBL/GenBank/DDBJ whole genome shotgun (WGS) entry which is preliminary data.</text>
</comment>
<evidence type="ECO:0000313" key="9">
    <source>
        <dbReference type="Proteomes" id="UP000076447"/>
    </source>
</evidence>
<evidence type="ECO:0000256" key="4">
    <source>
        <dbReference type="ARBA" id="ARBA00023163"/>
    </source>
</evidence>
<protein>
    <submittedName>
        <fullName evidence="7">HTH-type transcriptional repressor KstR2</fullName>
    </submittedName>
</protein>
<dbReference type="PROSITE" id="PS50977">
    <property type="entry name" value="HTH_TETR_2"/>
    <property type="match status" value="1"/>
</dbReference>
<dbReference type="PANTHER" id="PTHR30055:SF234">
    <property type="entry name" value="HTH-TYPE TRANSCRIPTIONAL REGULATOR BETI"/>
    <property type="match status" value="1"/>
</dbReference>
<evidence type="ECO:0000313" key="10">
    <source>
        <dbReference type="Proteomes" id="UP000093412"/>
    </source>
</evidence>
<dbReference type="Pfam" id="PF00440">
    <property type="entry name" value="TetR_N"/>
    <property type="match status" value="1"/>
</dbReference>
<evidence type="ECO:0000313" key="8">
    <source>
        <dbReference type="EMBL" id="OCI30205.1"/>
    </source>
</evidence>
<dbReference type="InterPro" id="IPR009057">
    <property type="entry name" value="Homeodomain-like_sf"/>
</dbReference>
<dbReference type="PRINTS" id="PR00455">
    <property type="entry name" value="HTHTETR"/>
</dbReference>
<keyword evidence="3 5" id="KW-0238">DNA-binding</keyword>
<dbReference type="InterPro" id="IPR001647">
    <property type="entry name" value="HTH_TetR"/>
</dbReference>
<evidence type="ECO:0000256" key="5">
    <source>
        <dbReference type="PROSITE-ProRule" id="PRU00335"/>
    </source>
</evidence>
<dbReference type="SUPFAM" id="SSF46689">
    <property type="entry name" value="Homeodomain-like"/>
    <property type="match status" value="1"/>
</dbReference>
<dbReference type="Gene3D" id="1.10.357.10">
    <property type="entry name" value="Tetracycline Repressor, domain 2"/>
    <property type="match status" value="1"/>
</dbReference>
<dbReference type="SUPFAM" id="SSF48498">
    <property type="entry name" value="Tetracyclin repressor-like, C-terminal domain"/>
    <property type="match status" value="1"/>
</dbReference>
<keyword evidence="4" id="KW-0804">Transcription</keyword>
<dbReference type="Pfam" id="PF13977">
    <property type="entry name" value="TetR_C_6"/>
    <property type="match status" value="1"/>
</dbReference>
<dbReference type="OrthoDB" id="7505659at2"/>
<evidence type="ECO:0000256" key="3">
    <source>
        <dbReference type="ARBA" id="ARBA00023125"/>
    </source>
</evidence>
<sequence>MARDGVYAKGRLKREEILDVALEVFADEGYRGTSLRTVAARCGLTVAGVMHYFDSREDLLTQVIVRRDQTGRPIYHDAPRTLAENVKGNAERPGLVELFVSLTAAAHDREHPAHEVLAHRYAGLRATLSADVVERQEAGELPSHLDPDAIARLIIATADGAQLQWMVDDEARLEGPLSTLLYDVLGLPRP</sequence>
<dbReference type="AlphaFoldDB" id="A0A163QH38"/>
<dbReference type="Proteomes" id="UP000093412">
    <property type="component" value="Unassembled WGS sequence"/>
</dbReference>
<feature type="DNA-binding region" description="H-T-H motif" evidence="5">
    <location>
        <begin position="34"/>
        <end position="53"/>
    </location>
</feature>
<dbReference type="InterPro" id="IPR036271">
    <property type="entry name" value="Tet_transcr_reg_TetR-rel_C_sf"/>
</dbReference>
<keyword evidence="2" id="KW-0805">Transcription regulation</keyword>
<dbReference type="InterPro" id="IPR039538">
    <property type="entry name" value="BetI_C"/>
</dbReference>
<dbReference type="STRING" id="43678.OJAG_33150"/>
<evidence type="ECO:0000259" key="6">
    <source>
        <dbReference type="PROSITE" id="PS50977"/>
    </source>
</evidence>
<organism evidence="7 9">
    <name type="scientific">Oerskovia enterophila</name>
    <dbReference type="NCBI Taxonomy" id="43678"/>
    <lineage>
        <taxon>Bacteria</taxon>
        <taxon>Bacillati</taxon>
        <taxon>Actinomycetota</taxon>
        <taxon>Actinomycetes</taxon>
        <taxon>Micrococcales</taxon>
        <taxon>Cellulomonadaceae</taxon>
        <taxon>Oerskovia</taxon>
    </lineage>
</organism>
<dbReference type="Proteomes" id="UP000076447">
    <property type="component" value="Unassembled WGS sequence"/>
</dbReference>
<evidence type="ECO:0000256" key="2">
    <source>
        <dbReference type="ARBA" id="ARBA00023015"/>
    </source>
</evidence>
<dbReference type="PANTHER" id="PTHR30055">
    <property type="entry name" value="HTH-TYPE TRANSCRIPTIONAL REGULATOR RUTR"/>
    <property type="match status" value="1"/>
</dbReference>
<dbReference type="RefSeq" id="WP_056647214.1">
    <property type="nucleotide sequence ID" value="NZ_LRIE01000082.1"/>
</dbReference>
<accession>A0A163QH38</accession>
<dbReference type="GO" id="GO:0003700">
    <property type="term" value="F:DNA-binding transcription factor activity"/>
    <property type="evidence" value="ECO:0007669"/>
    <property type="project" value="TreeGrafter"/>
</dbReference>
<dbReference type="InterPro" id="IPR050109">
    <property type="entry name" value="HTH-type_TetR-like_transc_reg"/>
</dbReference>
<dbReference type="GO" id="GO:0000976">
    <property type="term" value="F:transcription cis-regulatory region binding"/>
    <property type="evidence" value="ECO:0007669"/>
    <property type="project" value="TreeGrafter"/>
</dbReference>
<proteinExistence type="predicted"/>
<dbReference type="PATRIC" id="fig|43678.3.peg.3474"/>
<keyword evidence="1" id="KW-0678">Repressor</keyword>
<reference evidence="8 10" key="2">
    <citation type="submission" date="2016-06" db="EMBL/GenBank/DDBJ databases">
        <title>Genome sequence of Oerskovia enterophila DSM 43852.</title>
        <authorList>
            <person name="Poehlein A."/>
            <person name="Jag V."/>
            <person name="Bengelsdorf F.R."/>
            <person name="Daniel R."/>
            <person name="Duerre P."/>
        </authorList>
    </citation>
    <scope>NUCLEOTIDE SEQUENCE [LARGE SCALE GENOMIC DNA]</scope>
    <source>
        <strain evidence="8 10">DSM 43852</strain>
    </source>
</reference>
<keyword evidence="10" id="KW-1185">Reference proteome</keyword>
<evidence type="ECO:0000256" key="1">
    <source>
        <dbReference type="ARBA" id="ARBA00022491"/>
    </source>
</evidence>